<feature type="compositionally biased region" description="Basic and acidic residues" evidence="1">
    <location>
        <begin position="79"/>
        <end position="89"/>
    </location>
</feature>
<keyword evidence="3" id="KW-1185">Reference proteome</keyword>
<name>A0A4D6M370_VIGUN</name>
<dbReference type="AlphaFoldDB" id="A0A4D6M370"/>
<organism evidence="2 3">
    <name type="scientific">Vigna unguiculata</name>
    <name type="common">Cowpea</name>
    <dbReference type="NCBI Taxonomy" id="3917"/>
    <lineage>
        <taxon>Eukaryota</taxon>
        <taxon>Viridiplantae</taxon>
        <taxon>Streptophyta</taxon>
        <taxon>Embryophyta</taxon>
        <taxon>Tracheophyta</taxon>
        <taxon>Spermatophyta</taxon>
        <taxon>Magnoliopsida</taxon>
        <taxon>eudicotyledons</taxon>
        <taxon>Gunneridae</taxon>
        <taxon>Pentapetalae</taxon>
        <taxon>rosids</taxon>
        <taxon>fabids</taxon>
        <taxon>Fabales</taxon>
        <taxon>Fabaceae</taxon>
        <taxon>Papilionoideae</taxon>
        <taxon>50 kb inversion clade</taxon>
        <taxon>NPAAA clade</taxon>
        <taxon>indigoferoid/millettioid clade</taxon>
        <taxon>Phaseoleae</taxon>
        <taxon>Vigna</taxon>
    </lineage>
</organism>
<evidence type="ECO:0000313" key="2">
    <source>
        <dbReference type="EMBL" id="QCD94504.1"/>
    </source>
</evidence>
<feature type="region of interest" description="Disordered" evidence="1">
    <location>
        <begin position="77"/>
        <end position="105"/>
    </location>
</feature>
<sequence>MMAAESKYSFLPPSYKAPFMDKIMTELHTPKRIIPQERVVVPNDGCVGPTWVRSEHWCPPWGSTTLLAWEEYTPSHSEASFKDKNETRLHVAPKRTIPQERDDFS</sequence>
<accession>A0A4D6M370</accession>
<reference evidence="2 3" key="1">
    <citation type="submission" date="2019-04" db="EMBL/GenBank/DDBJ databases">
        <title>An improved genome assembly and genetic linkage map for asparagus bean, Vigna unguiculata ssp. sesquipedialis.</title>
        <authorList>
            <person name="Xia Q."/>
            <person name="Zhang R."/>
            <person name="Dong Y."/>
        </authorList>
    </citation>
    <scope>NUCLEOTIDE SEQUENCE [LARGE SCALE GENOMIC DNA]</scope>
    <source>
        <tissue evidence="2">Leaf</tissue>
    </source>
</reference>
<gene>
    <name evidence="2" type="ORF">DEO72_LG5g2588</name>
</gene>
<evidence type="ECO:0000256" key="1">
    <source>
        <dbReference type="SAM" id="MobiDB-lite"/>
    </source>
</evidence>
<dbReference type="EMBL" id="CP039349">
    <property type="protein sequence ID" value="QCD94504.1"/>
    <property type="molecule type" value="Genomic_DNA"/>
</dbReference>
<proteinExistence type="predicted"/>
<protein>
    <submittedName>
        <fullName evidence="2">Uncharacterized protein</fullName>
    </submittedName>
</protein>
<evidence type="ECO:0000313" key="3">
    <source>
        <dbReference type="Proteomes" id="UP000501690"/>
    </source>
</evidence>
<dbReference type="Proteomes" id="UP000501690">
    <property type="component" value="Linkage Group LG5"/>
</dbReference>